<evidence type="ECO:0000313" key="3">
    <source>
        <dbReference type="Proteomes" id="UP000818323"/>
    </source>
</evidence>
<reference evidence="2 3" key="1">
    <citation type="submission" date="2020-01" db="EMBL/GenBank/DDBJ databases">
        <title>Microvirga sp. nov., an arsenate reduction bacterium isolated from Tibet hotspring sediments.</title>
        <authorList>
            <person name="Yuan C.-G."/>
        </authorList>
    </citation>
    <scope>NUCLEOTIDE SEQUENCE [LARGE SCALE GENOMIC DNA]</scope>
    <source>
        <strain evidence="2 3">SYSU G3D203</strain>
    </source>
</reference>
<keyword evidence="3" id="KW-1185">Reference proteome</keyword>
<evidence type="ECO:0000313" key="2">
    <source>
        <dbReference type="EMBL" id="NBJ23447.1"/>
    </source>
</evidence>
<dbReference type="Proteomes" id="UP000818323">
    <property type="component" value="Unassembled WGS sequence"/>
</dbReference>
<comment type="caution">
    <text evidence="2">The sequence shown here is derived from an EMBL/GenBank/DDBJ whole genome shotgun (WGS) entry which is preliminary data.</text>
</comment>
<organism evidence="2 3">
    <name type="scientific">Microvirga arsenatis</name>
    <dbReference type="NCBI Taxonomy" id="2692265"/>
    <lineage>
        <taxon>Bacteria</taxon>
        <taxon>Pseudomonadati</taxon>
        <taxon>Pseudomonadota</taxon>
        <taxon>Alphaproteobacteria</taxon>
        <taxon>Hyphomicrobiales</taxon>
        <taxon>Methylobacteriaceae</taxon>
        <taxon>Microvirga</taxon>
    </lineage>
</organism>
<sequence length="139" mass="14725">MLMLQHNAWVHVMVSRIRMGAAALCGAVMGFAGVARAECKGPAFIIPGNLAEIEVPLTVKAGTGCGFGVSGVPGAIEDVQITQQPKTGRASVQNLRPVYVAKPGYQGPDEFTYTYIGKDQYGGPMKVSVKRKITVVPSF</sequence>
<accession>A0ABW9YUF2</accession>
<feature type="chain" id="PRO_5045696114" evidence="1">
    <location>
        <begin position="38"/>
        <end position="139"/>
    </location>
</feature>
<dbReference type="EMBL" id="JAAAXJ010000002">
    <property type="protein sequence ID" value="NBJ23447.1"/>
    <property type="molecule type" value="Genomic_DNA"/>
</dbReference>
<keyword evidence="1" id="KW-0732">Signal</keyword>
<protein>
    <submittedName>
        <fullName evidence="2">Uncharacterized protein</fullName>
    </submittedName>
</protein>
<dbReference type="RefSeq" id="WP_161721352.1">
    <property type="nucleotide sequence ID" value="NZ_JAAAXI010000001.1"/>
</dbReference>
<feature type="signal peptide" evidence="1">
    <location>
        <begin position="1"/>
        <end position="37"/>
    </location>
</feature>
<gene>
    <name evidence="2" type="ORF">GR303_03665</name>
</gene>
<dbReference type="Gene3D" id="2.60.40.3440">
    <property type="match status" value="1"/>
</dbReference>
<proteinExistence type="predicted"/>
<name>A0ABW9YUF2_9HYPH</name>
<evidence type="ECO:0000256" key="1">
    <source>
        <dbReference type="SAM" id="SignalP"/>
    </source>
</evidence>